<evidence type="ECO:0000313" key="1">
    <source>
        <dbReference type="EMBL" id="CAL1388257.1"/>
    </source>
</evidence>
<organism evidence="1 2">
    <name type="scientific">Linum trigynum</name>
    <dbReference type="NCBI Taxonomy" id="586398"/>
    <lineage>
        <taxon>Eukaryota</taxon>
        <taxon>Viridiplantae</taxon>
        <taxon>Streptophyta</taxon>
        <taxon>Embryophyta</taxon>
        <taxon>Tracheophyta</taxon>
        <taxon>Spermatophyta</taxon>
        <taxon>Magnoliopsida</taxon>
        <taxon>eudicotyledons</taxon>
        <taxon>Gunneridae</taxon>
        <taxon>Pentapetalae</taxon>
        <taxon>rosids</taxon>
        <taxon>fabids</taxon>
        <taxon>Malpighiales</taxon>
        <taxon>Linaceae</taxon>
        <taxon>Linum</taxon>
    </lineage>
</organism>
<protein>
    <submittedName>
        <fullName evidence="1">Uncharacterized protein</fullName>
    </submittedName>
</protein>
<gene>
    <name evidence="1" type="ORF">LTRI10_LOCUS29195</name>
</gene>
<keyword evidence="2" id="KW-1185">Reference proteome</keyword>
<dbReference type="AlphaFoldDB" id="A0AAV2ER96"/>
<dbReference type="Proteomes" id="UP001497516">
    <property type="component" value="Chromosome 5"/>
</dbReference>
<accession>A0AAV2ER96</accession>
<reference evidence="1 2" key="1">
    <citation type="submission" date="2024-04" db="EMBL/GenBank/DDBJ databases">
        <authorList>
            <person name="Fracassetti M."/>
        </authorList>
    </citation>
    <scope>NUCLEOTIDE SEQUENCE [LARGE SCALE GENOMIC DNA]</scope>
</reference>
<proteinExistence type="predicted"/>
<evidence type="ECO:0000313" key="2">
    <source>
        <dbReference type="Proteomes" id="UP001497516"/>
    </source>
</evidence>
<dbReference type="EMBL" id="OZ034818">
    <property type="protein sequence ID" value="CAL1388257.1"/>
    <property type="molecule type" value="Genomic_DNA"/>
</dbReference>
<name>A0AAV2ER96_9ROSI</name>
<sequence length="101" mass="10851">MRDREGVDASGMVKIPCGAGCEVESLEPEMISLLQSTVESLLQPYMAAGVGEQWLTGGMGDGVRQHCEEEARWDLGAFHGELDQTIGFLALNTKDCVGPHS</sequence>